<dbReference type="InterPro" id="IPR014031">
    <property type="entry name" value="Ketoacyl_synth_C"/>
</dbReference>
<dbReference type="SUPFAM" id="SSF53474">
    <property type="entry name" value="alpha/beta-Hydrolases"/>
    <property type="match status" value="1"/>
</dbReference>
<dbReference type="InterPro" id="IPR020841">
    <property type="entry name" value="PKS_Beta-ketoAc_synthase_dom"/>
</dbReference>
<proteinExistence type="predicted"/>
<dbReference type="InterPro" id="IPR014043">
    <property type="entry name" value="Acyl_transferase_dom"/>
</dbReference>
<name>A0ABR1BFR6_POLSC</name>
<reference evidence="2 3" key="1">
    <citation type="submission" date="2023-09" db="EMBL/GenBank/DDBJ databases">
        <title>Genomes of two closely related lineages of the louse Polyplax serrata with different host specificities.</title>
        <authorList>
            <person name="Martinu J."/>
            <person name="Tarabai H."/>
            <person name="Stefka J."/>
            <person name="Hypsa V."/>
        </authorList>
    </citation>
    <scope>NUCLEOTIDE SEQUENCE [LARGE SCALE GENOMIC DNA]</scope>
    <source>
        <strain evidence="2">98ZLc_SE</strain>
    </source>
</reference>
<dbReference type="SMART" id="SM00827">
    <property type="entry name" value="PKS_AT"/>
    <property type="match status" value="1"/>
</dbReference>
<dbReference type="PANTHER" id="PTHR43775">
    <property type="entry name" value="FATTY ACID SYNTHASE"/>
    <property type="match status" value="1"/>
</dbReference>
<dbReference type="InterPro" id="IPR016035">
    <property type="entry name" value="Acyl_Trfase/lysoPLipase"/>
</dbReference>
<organism evidence="2 3">
    <name type="scientific">Polyplax serrata</name>
    <name type="common">Common mouse louse</name>
    <dbReference type="NCBI Taxonomy" id="468196"/>
    <lineage>
        <taxon>Eukaryota</taxon>
        <taxon>Metazoa</taxon>
        <taxon>Ecdysozoa</taxon>
        <taxon>Arthropoda</taxon>
        <taxon>Hexapoda</taxon>
        <taxon>Insecta</taxon>
        <taxon>Pterygota</taxon>
        <taxon>Neoptera</taxon>
        <taxon>Paraneoptera</taxon>
        <taxon>Psocodea</taxon>
        <taxon>Troctomorpha</taxon>
        <taxon>Phthiraptera</taxon>
        <taxon>Anoplura</taxon>
        <taxon>Polyplacidae</taxon>
        <taxon>Polyplax</taxon>
    </lineage>
</organism>
<dbReference type="SMART" id="SM00829">
    <property type="entry name" value="PKS_ER"/>
    <property type="match status" value="1"/>
</dbReference>
<evidence type="ECO:0000313" key="3">
    <source>
        <dbReference type="Proteomes" id="UP001359485"/>
    </source>
</evidence>
<evidence type="ECO:0000313" key="2">
    <source>
        <dbReference type="EMBL" id="KAK6640979.1"/>
    </source>
</evidence>
<dbReference type="Pfam" id="PF16197">
    <property type="entry name" value="KAsynt_C_assoc"/>
    <property type="match status" value="1"/>
</dbReference>
<dbReference type="Pfam" id="PF02801">
    <property type="entry name" value="Ketoacyl-synt_C"/>
    <property type="match status" value="1"/>
</dbReference>
<gene>
    <name evidence="2" type="ORF">RUM44_012678</name>
</gene>
<feature type="domain" description="Ketosynthase family 3 (KS3)" evidence="1">
    <location>
        <begin position="5"/>
        <end position="411"/>
    </location>
</feature>
<dbReference type="Pfam" id="PF00109">
    <property type="entry name" value="ketoacyl-synt"/>
    <property type="match status" value="1"/>
</dbReference>
<comment type="caution">
    <text evidence="2">The sequence shown here is derived from an EMBL/GenBank/DDBJ whole genome shotgun (WGS) entry which is preliminary data.</text>
</comment>
<protein>
    <recommendedName>
        <fullName evidence="1">Ketosynthase family 3 (KS3) domain-containing protein</fullName>
    </recommendedName>
</protein>
<dbReference type="InterPro" id="IPR016039">
    <property type="entry name" value="Thiolase-like"/>
</dbReference>
<dbReference type="SUPFAM" id="SSF53901">
    <property type="entry name" value="Thiolase-like"/>
    <property type="match status" value="1"/>
</dbReference>
<dbReference type="InterPro" id="IPR032821">
    <property type="entry name" value="PKS_assoc"/>
</dbReference>
<dbReference type="InterPro" id="IPR050091">
    <property type="entry name" value="PKS_NRPS_Biosynth_Enz"/>
</dbReference>
<dbReference type="InterPro" id="IPR042104">
    <property type="entry name" value="PKS_dehydratase_sf"/>
</dbReference>
<dbReference type="Pfam" id="PF00698">
    <property type="entry name" value="Acyl_transf_1"/>
    <property type="match status" value="1"/>
</dbReference>
<dbReference type="CDD" id="cd00833">
    <property type="entry name" value="PKS"/>
    <property type="match status" value="1"/>
</dbReference>
<sequence length="2390" mass="268261">MTLQEDEIVIAGIGGRFPETDNLAELSEKLFAGTDFLSLDPRKLTKGFYEDLPERNGKLTSNTPQFDYTFFGISKAVASAMDTMICQLLERTFEAVIDAGINPSDLRGTDSSVFTGTCHSDCDLEWSSNMKVGYGIMGRNRCMNSNRISYWLDLNGTSYSTDCGWANGMSTLYQGWNAIKSGKSDTAIVGVCSLQNIALPTIQLKDFGVLSPDGITRSFDDSANGWGRSSAVIVLVLQRASIAKRNYATIGHVASTVVGNKNDVISQSTKKDWESMLNEFYEKSKIDVNDIYYVEAHGSGIRDEDAAELNAISEVFCKNRKTPLLVGCVKSNMGHCESSSAFCGLVKAVISMEKGMIPQNLHYEKPNSCCPGLTKGILKVVDKNTPLPPNAWIAVNSHSFGGAYGHVVLKPNLRNKVIKNDGIPRLIPLADRTNDFMTDLFGKVESVSYDPEYIALLQEIYSKKVDRYFGRGYTILSQENPVHESQVYNEEKRPIWFIFSGMGSQWPKMGKRLMDLPLFRESIERSHKILESKGLDLIKIVTDDDPNVFDNILNSFVGIAAVQIALIDILNALNIVPDGLIGHSVGELGCSYADGCFTAEQMILAAYYRGKASKDSDLIHGSMAAVGKQYKDIKDQIPEDVDIACHNSSDNCTLSGPVESINNYVNVLKESGVFAKAVNVSNIAYHSRYIKPAAPILLKYLKEVVPEPKLRSSKWISTSNPEDKWDTDTAKYCSAEYHTNNLLSCVLFQEGSKHIPKNAICIEIAPHGLLQAILKRSLGDEVTNIPLTSRFSADPLIFFLQAIGKIYMTGVDVKIMNLYPKIEFPVSRGTPFLGNLPHWHEQKLNPLITPMGSKIIHSFKNRLVSGAADGMGLIVNGKNKYPLSIFVDLLWELFASQNKQNSEECPILIQKFKLSNFVDIHLSEDDNKVIYFLNGSGDFEIVESDQYLCSGNISVLKEKPFTANIKTLAKPDLLKNEIYAELKRKGYTFGDSYKSLLAVSFGENEMLAEIPATSTWNHTIESMIQLHLLHTEETPDFLYAPFSFDELEISSLMHIQHRNSLNENSNLVLAYDFVTNTVTCGGLTLKRLKYCLIPRAKCNLSFKQTTFFPYLNPPLQNIMRFADYCFGIVMDNLDSAKKLFGFNILEVVDKQRSTSIGSHLQELHPDVKMKVGTVTNADINTKNEGTMEFAITPASSLDGCMKFVVDGGFVLVRTTPNLKIPINLKVVTRFVDDLKHEYLLLKKGKVISEEYEFVKIDEDAEGILKELKPSPKVRYLVMNKNPLQGIEEFRARIQAKTSVPLRWIFILDSSAPPFNPEDSLYCEQLKKGLLMNVFSNGSWGSFYNYTFVDGSGINFNLEESNELKPSYISFDPEESLTELQQVEFSGKLNGTRVMGISKLQYHRKIVVDKNLTWELPESWNFEEGATVPLHYCLAYYCLVILGEMKPQKKVLVTDAMSCVGQAHVAVALSLGCKVFVTVASEKEVVSIKKLFPQLEANAVLNHNQPKYDVAWKLDSSKYTMDLIINMLDGEAFFSILPLLGEFGVLCHYGKEDLRKNSQLGTYMFLMTMSFYAVGSEIVTRLPESDKTALHELMKNGIKNGVLRPLPRITSTIKQVEKLRSTKGFTAQMRVKTLLQIENTKSNFIKFNSSNSYVVLGDETDLWVNVVEWLLNRKVANIVVGRRDKTKRGHFRAAAMKTCQNVFISDHQNVDRLLSEAKKLGNLSAVFYISTNSAEENEIITSLDKLYRDPNSHFFAISTCQGFLSEKCAQRNKSGFPSTNFIWKADVTEIDGYFESMAKLCGRDSIIHVTPPALLSTVDHRLSDLLPNSIDDFCAIGSSLQEHVEIVPLNTLAGSNTEDYREITPFIMVPGLKSEPVEMLQPFVANFLYPTAYVKIPDMNLSIKQMVTFILPEIVKFNKSDYYNIIGISWGSHLAMELTRQLEEIGATVGLILIEGPVQNVKSLVTKSLEWDLLNLIQGKFKTATDFKVENEALSELSWKGQLNTVLNALNLPADKEKDFCKGAMFIYNNIKALLEHDISSTKFAGPFTVIVSGQHNFDDKLISQFCKYISIRSLPTTSEDLLNSRELWSIIHGSAISQPMSKNTVHECTWPALEEYISQKEKATTYQNISSCNLKFSFSCSSCPETAARYYQRVDQSLNPQITKETMEICENEQPKSEWLESCRRALNYYRSKNLSLEVIVASMQCNAGQIPDEIKTFKGVNKNTQELHDGTMLLLCLKDCVNLIRTTLSGLEIMEAGDLKLKSEILNKIEGIVYFSKSIMKLYREKVNELQIIEKKQNHVLAAVNYGKYLEAIKNNENIMDDNDKIVMQKAEALVYKINLIRKMKAVLIGFTATNHPNVLSEFDSLRTQIRRNLTVDDFIETWNYGLNS</sequence>
<dbReference type="InterPro" id="IPR036291">
    <property type="entry name" value="NAD(P)-bd_dom_sf"/>
</dbReference>
<dbReference type="SUPFAM" id="SSF55048">
    <property type="entry name" value="Probable ACP-binding domain of malonyl-CoA ACP transacylase"/>
    <property type="match status" value="1"/>
</dbReference>
<dbReference type="Gene3D" id="3.40.366.10">
    <property type="entry name" value="Malonyl-Coenzyme A Acyl Carrier Protein, domain 2"/>
    <property type="match status" value="1"/>
</dbReference>
<dbReference type="EMBL" id="JAWJWF010000001">
    <property type="protein sequence ID" value="KAK6640979.1"/>
    <property type="molecule type" value="Genomic_DNA"/>
</dbReference>
<dbReference type="InterPro" id="IPR014030">
    <property type="entry name" value="Ketoacyl_synth_N"/>
</dbReference>
<dbReference type="Pfam" id="PF21149">
    <property type="entry name" value="FAS_pseudo-KR"/>
    <property type="match status" value="1"/>
</dbReference>
<dbReference type="Proteomes" id="UP001359485">
    <property type="component" value="Unassembled WGS sequence"/>
</dbReference>
<dbReference type="InterPro" id="IPR016036">
    <property type="entry name" value="Malonyl_transacylase_ACP-bd"/>
</dbReference>
<dbReference type="CDD" id="cd05195">
    <property type="entry name" value="enoyl_red"/>
    <property type="match status" value="1"/>
</dbReference>
<dbReference type="InterPro" id="IPR001227">
    <property type="entry name" value="Ac_transferase_dom_sf"/>
</dbReference>
<dbReference type="Gene3D" id="3.30.70.3290">
    <property type="match status" value="1"/>
</dbReference>
<dbReference type="SUPFAM" id="SSF51735">
    <property type="entry name" value="NAD(P)-binding Rossmann-fold domains"/>
    <property type="match status" value="1"/>
</dbReference>
<dbReference type="PROSITE" id="PS52004">
    <property type="entry name" value="KS3_2"/>
    <property type="match status" value="1"/>
</dbReference>
<dbReference type="InterPro" id="IPR049391">
    <property type="entry name" value="FAS_pseudo-KR"/>
</dbReference>
<keyword evidence="3" id="KW-1185">Reference proteome</keyword>
<dbReference type="Gene3D" id="3.90.180.10">
    <property type="entry name" value="Medium-chain alcohol dehydrogenases, catalytic domain"/>
    <property type="match status" value="1"/>
</dbReference>
<evidence type="ECO:0000259" key="1">
    <source>
        <dbReference type="PROSITE" id="PS52004"/>
    </source>
</evidence>
<dbReference type="SMART" id="SM00825">
    <property type="entry name" value="PKS_KS"/>
    <property type="match status" value="1"/>
</dbReference>
<dbReference type="Gene3D" id="3.40.50.1820">
    <property type="entry name" value="alpha/beta hydrolase"/>
    <property type="match status" value="1"/>
</dbReference>
<dbReference type="Gene3D" id="3.40.47.10">
    <property type="match status" value="1"/>
</dbReference>
<dbReference type="SUPFAM" id="SSF52151">
    <property type="entry name" value="FabD/lysophospholipase-like"/>
    <property type="match status" value="1"/>
</dbReference>
<dbReference type="PANTHER" id="PTHR43775:SF23">
    <property type="entry name" value="FATTY ACID SYNTHASE 3"/>
    <property type="match status" value="1"/>
</dbReference>
<dbReference type="Gene3D" id="3.10.129.110">
    <property type="entry name" value="Polyketide synthase dehydratase"/>
    <property type="match status" value="1"/>
</dbReference>
<accession>A0ABR1BFR6</accession>
<dbReference type="InterPro" id="IPR029058">
    <property type="entry name" value="AB_hydrolase_fold"/>
</dbReference>
<dbReference type="InterPro" id="IPR020843">
    <property type="entry name" value="ER"/>
</dbReference>